<sequence>MKTKIVEKTEDIDLIDPIGDLRRALNTELPTQKEFHKLYNQLKNIPEFFEMAKKRTEQ</sequence>
<name>A0A6J5M6I6_9CAUD</name>
<evidence type="ECO:0000313" key="1">
    <source>
        <dbReference type="EMBL" id="CAB4141751.1"/>
    </source>
</evidence>
<reference evidence="1" key="1">
    <citation type="submission" date="2020-04" db="EMBL/GenBank/DDBJ databases">
        <authorList>
            <person name="Chiriac C."/>
            <person name="Salcher M."/>
            <person name="Ghai R."/>
            <person name="Kavagutti S V."/>
        </authorList>
    </citation>
    <scope>NUCLEOTIDE SEQUENCE</scope>
</reference>
<gene>
    <name evidence="1" type="ORF">UFOVP424_35</name>
</gene>
<protein>
    <submittedName>
        <fullName evidence="1">Uncharacterized protein</fullName>
    </submittedName>
</protein>
<accession>A0A6J5M6I6</accession>
<organism evidence="1">
    <name type="scientific">uncultured Caudovirales phage</name>
    <dbReference type="NCBI Taxonomy" id="2100421"/>
    <lineage>
        <taxon>Viruses</taxon>
        <taxon>Duplodnaviria</taxon>
        <taxon>Heunggongvirae</taxon>
        <taxon>Uroviricota</taxon>
        <taxon>Caudoviricetes</taxon>
        <taxon>Peduoviridae</taxon>
        <taxon>Maltschvirus</taxon>
        <taxon>Maltschvirus maltsch</taxon>
    </lineage>
</organism>
<dbReference type="EMBL" id="LR796395">
    <property type="protein sequence ID" value="CAB4141751.1"/>
    <property type="molecule type" value="Genomic_DNA"/>
</dbReference>
<proteinExistence type="predicted"/>